<feature type="domain" description="TonB-dependent receptor plug" evidence="9">
    <location>
        <begin position="122"/>
        <end position="230"/>
    </location>
</feature>
<dbReference type="InterPro" id="IPR039426">
    <property type="entry name" value="TonB-dep_rcpt-like"/>
</dbReference>
<keyword evidence="10" id="KW-0675">Receptor</keyword>
<dbReference type="Gene3D" id="2.170.130.10">
    <property type="entry name" value="TonB-dependent receptor, plug domain"/>
    <property type="match status" value="1"/>
</dbReference>
<reference evidence="10 11" key="1">
    <citation type="submission" date="2019-01" db="EMBL/GenBank/DDBJ databases">
        <title>Mucilaginibacter antarcticum sp. nov., isolated from antarctic soil.</title>
        <authorList>
            <person name="Yan Y.-Q."/>
            <person name="Du Z.-J."/>
        </authorList>
    </citation>
    <scope>NUCLEOTIDE SEQUENCE [LARGE SCALE GENOMIC DNA]</scope>
    <source>
        <strain evidence="10 11">F01003</strain>
    </source>
</reference>
<gene>
    <name evidence="10" type="ORF">EPL05_21015</name>
</gene>
<comment type="subcellular location">
    <subcellularLocation>
        <location evidence="1 7">Cell outer membrane</location>
        <topology evidence="1 7">Multi-pass membrane protein</topology>
    </subcellularLocation>
</comment>
<dbReference type="Gene3D" id="2.60.40.1120">
    <property type="entry name" value="Carboxypeptidase-like, regulatory domain"/>
    <property type="match status" value="1"/>
</dbReference>
<dbReference type="SUPFAM" id="SSF56935">
    <property type="entry name" value="Porins"/>
    <property type="match status" value="1"/>
</dbReference>
<keyword evidence="5 7" id="KW-0472">Membrane</keyword>
<dbReference type="Gene3D" id="2.40.170.20">
    <property type="entry name" value="TonB-dependent receptor, beta-barrel domain"/>
    <property type="match status" value="1"/>
</dbReference>
<evidence type="ECO:0000313" key="10">
    <source>
        <dbReference type="EMBL" id="RWY48064.1"/>
    </source>
</evidence>
<dbReference type="NCBIfam" id="TIGR04057">
    <property type="entry name" value="SusC_RagA_signa"/>
    <property type="match status" value="1"/>
</dbReference>
<protein>
    <submittedName>
        <fullName evidence="10">TonB-dependent receptor</fullName>
    </submittedName>
</protein>
<evidence type="ECO:0000256" key="2">
    <source>
        <dbReference type="ARBA" id="ARBA00022448"/>
    </source>
</evidence>
<evidence type="ECO:0000256" key="1">
    <source>
        <dbReference type="ARBA" id="ARBA00004571"/>
    </source>
</evidence>
<dbReference type="InterPro" id="IPR008969">
    <property type="entry name" value="CarboxyPept-like_regulatory"/>
</dbReference>
<dbReference type="PROSITE" id="PS52016">
    <property type="entry name" value="TONB_DEPENDENT_REC_3"/>
    <property type="match status" value="1"/>
</dbReference>
<keyword evidence="2 7" id="KW-0813">Transport</keyword>
<dbReference type="InterPro" id="IPR023996">
    <property type="entry name" value="TonB-dep_OMP_SusC/RagA"/>
</dbReference>
<evidence type="ECO:0000256" key="6">
    <source>
        <dbReference type="ARBA" id="ARBA00023237"/>
    </source>
</evidence>
<evidence type="ECO:0000259" key="9">
    <source>
        <dbReference type="Pfam" id="PF07715"/>
    </source>
</evidence>
<keyword evidence="11" id="KW-1185">Reference proteome</keyword>
<dbReference type="Proteomes" id="UP000286701">
    <property type="component" value="Unassembled WGS sequence"/>
</dbReference>
<evidence type="ECO:0000256" key="7">
    <source>
        <dbReference type="PROSITE-ProRule" id="PRU01360"/>
    </source>
</evidence>
<dbReference type="Pfam" id="PF13715">
    <property type="entry name" value="CarbopepD_reg_2"/>
    <property type="match status" value="1"/>
</dbReference>
<dbReference type="OrthoDB" id="9768177at2"/>
<comment type="caution">
    <text evidence="10">The sequence shown here is derived from an EMBL/GenBank/DDBJ whole genome shotgun (WGS) entry which is preliminary data.</text>
</comment>
<dbReference type="AlphaFoldDB" id="A0A3S3UQ40"/>
<proteinExistence type="inferred from homology"/>
<dbReference type="NCBIfam" id="TIGR04056">
    <property type="entry name" value="OMP_RagA_SusC"/>
    <property type="match status" value="1"/>
</dbReference>
<evidence type="ECO:0000313" key="11">
    <source>
        <dbReference type="Proteomes" id="UP000286701"/>
    </source>
</evidence>
<dbReference type="RefSeq" id="WP_128535958.1">
    <property type="nucleotide sequence ID" value="NZ_SBIW01000012.1"/>
</dbReference>
<keyword evidence="8" id="KW-0732">Signal</keyword>
<keyword evidence="6 7" id="KW-0998">Cell outer membrane</keyword>
<dbReference type="Pfam" id="PF07715">
    <property type="entry name" value="Plug"/>
    <property type="match status" value="1"/>
</dbReference>
<dbReference type="InterPro" id="IPR023997">
    <property type="entry name" value="TonB-dep_OMP_SusC/RagA_CS"/>
</dbReference>
<evidence type="ECO:0000256" key="5">
    <source>
        <dbReference type="ARBA" id="ARBA00023136"/>
    </source>
</evidence>
<dbReference type="GO" id="GO:0009279">
    <property type="term" value="C:cell outer membrane"/>
    <property type="evidence" value="ECO:0007669"/>
    <property type="project" value="UniProtKB-SubCell"/>
</dbReference>
<dbReference type="SUPFAM" id="SSF49464">
    <property type="entry name" value="Carboxypeptidase regulatory domain-like"/>
    <property type="match status" value="1"/>
</dbReference>
<dbReference type="InterPro" id="IPR037066">
    <property type="entry name" value="Plug_dom_sf"/>
</dbReference>
<feature type="chain" id="PRO_5018673029" evidence="8">
    <location>
        <begin position="32"/>
        <end position="1062"/>
    </location>
</feature>
<organism evidence="10 11">
    <name type="scientific">Mucilaginibacter gilvus</name>
    <dbReference type="NCBI Taxonomy" id="2305909"/>
    <lineage>
        <taxon>Bacteria</taxon>
        <taxon>Pseudomonadati</taxon>
        <taxon>Bacteroidota</taxon>
        <taxon>Sphingobacteriia</taxon>
        <taxon>Sphingobacteriales</taxon>
        <taxon>Sphingobacteriaceae</taxon>
        <taxon>Mucilaginibacter</taxon>
    </lineage>
</organism>
<dbReference type="EMBL" id="SBIW01000012">
    <property type="protein sequence ID" value="RWY48064.1"/>
    <property type="molecule type" value="Genomic_DNA"/>
</dbReference>
<dbReference type="InterPro" id="IPR036942">
    <property type="entry name" value="Beta-barrel_TonB_sf"/>
</dbReference>
<name>A0A3S3UQ40_9SPHI</name>
<dbReference type="InterPro" id="IPR012910">
    <property type="entry name" value="Plug_dom"/>
</dbReference>
<keyword evidence="3 7" id="KW-1134">Transmembrane beta strand</keyword>
<feature type="signal peptide" evidence="8">
    <location>
        <begin position="1"/>
        <end position="31"/>
    </location>
</feature>
<sequence>MMRKLQIKNLVVLLCTSLTLCLMSMAGYAQSRQITGTVTETNGSPIPGASVGVKGTSIGVVTDVTGSFKLVVPATGTLSVTIIGYASQEMTLGSGSVYNFKLASSTSALNEVVVIGYGTAKRKDLTGSVSSVSAETIAKVPVPSLENALQGRASGVQVTSNDGAPGGNTTILIRGVGSLASGGNNPLYVVDGYAIDGGINNINPSDIATIDILKDASSTAIYGVRAANGVVIVTTKKGRKDGGVQVTVDAYNAFQTKPKQYKLLNAQQWATLANEIADADPQHNFQEFPAWRDPASLTNVDWQDAIYQSAKTQNYSLGIRGGNEKVQSATSVGYYDQKGIVLNSFFKRVTLGSNLDYQATKFLKSSTSIKYTYQNSNNPYGTGALGNLTQLIPTLDGGNKLTNQIKDGNGNYGFYNPLNTYTSKYNNPVYSIENNQYKNIANFLLANTSLEATIIDGLRIKTFLGVNNKSYSGYFLQPEDTRAQTQYGPGAVPGNANYNQHINSTFDYTWENTIAYTKTFGVHSIDFVGGVSQQEITYSSMGGSGIPPNSSIRDLGQVTNLQLDRYGNGESIYALQSQYARLTYKFTDKYLITGTVRRDGSSKFDKGHQYGVFPSGAVAWKAKEESFLKNVNWLTDLKFRGSYGKVGNQGSIPGFQYLALYASGSAAATSGNNGYPFDKIFQPGIVQTQPANPFLRWETDYMTDFGMDASFLNGELSLTVDVFKRRSKDFLLTLAAPAQSGYTFLTRNVGSMENKGLEVALAYNHTTRDFHYGLNLTVSAIRNKLTEIASGTNAVTNFGGLGLTGIGWSTFTQTNIGQPVGEFYGYQSLGIFQTQAQIDALNASAAAKNPSNPFYQKTATAPGDRYFADTNGDGQVTPSDQVSLGSPMPKFFGGLNIDLSYKAFDFNAYFYGVYGNKILNYQQSSLQSFQNRGFVGVENVSLEYFQNRWTTSNPSNVFSRATYNDDAIGSNLPSSAWIENGSFLKLKNVTLGYTLPKSITEKALLSKVRVYFSTQNLFTITKYSGLDPEIGVQNGNATQNGVDNGTYPGSRFYTVGLNVIFK</sequence>
<comment type="similarity">
    <text evidence="7">Belongs to the TonB-dependent receptor family.</text>
</comment>
<keyword evidence="4 7" id="KW-0812">Transmembrane</keyword>
<accession>A0A3S3UQ40</accession>
<evidence type="ECO:0000256" key="8">
    <source>
        <dbReference type="SAM" id="SignalP"/>
    </source>
</evidence>
<evidence type="ECO:0000256" key="4">
    <source>
        <dbReference type="ARBA" id="ARBA00022692"/>
    </source>
</evidence>
<evidence type="ECO:0000256" key="3">
    <source>
        <dbReference type="ARBA" id="ARBA00022452"/>
    </source>
</evidence>